<dbReference type="InterPro" id="IPR045155">
    <property type="entry name" value="Beta-lactam_cat"/>
</dbReference>
<sequence length="303" mass="33094">MKGFITLKRMIIAGLLLTISVNGFAQKNDLRKRLQHIVSSHAATIGFSLIDLQNGDTITVNGAKHLPMQSVYKFHLALAILNQVDKGKLRLDQKILVKKADLLPDTWSPLREKYPNGEVEIPLSEILSYTVSQSDNNGCDLLFRLMGGPAKVNQYIHSLGIKQVAIVATEEQMHKDENVQFTNWTTPVAATDLLKLFYSQKILSKTSHDFLWKVMTETVTGANKLKGLLPAGTLVAHKTGNSGANAAGLTTATNDIGIVTLPNGKHFAVAVFVSMTKEDEKASDLSIAELTKASWDYLAAGKP</sequence>
<keyword evidence="6" id="KW-1185">Reference proteome</keyword>
<dbReference type="AlphaFoldDB" id="A0A127V8V0"/>
<evidence type="ECO:0000313" key="5">
    <source>
        <dbReference type="EMBL" id="AMP97637.1"/>
    </source>
</evidence>
<comment type="similarity">
    <text evidence="2">Belongs to the class-A beta-lactamase family.</text>
</comment>
<dbReference type="Pfam" id="PF13354">
    <property type="entry name" value="Beta-lactamase2"/>
    <property type="match status" value="1"/>
</dbReference>
<evidence type="ECO:0000256" key="1">
    <source>
        <dbReference type="ARBA" id="ARBA00001526"/>
    </source>
</evidence>
<reference evidence="5 6" key="1">
    <citation type="submission" date="2016-03" db="EMBL/GenBank/DDBJ databases">
        <title>Complete genome sequence of Pedobacter cryoconitis PAMC 27485.</title>
        <authorList>
            <person name="Lee J."/>
            <person name="Kim O.-S."/>
        </authorList>
    </citation>
    <scope>NUCLEOTIDE SEQUENCE [LARGE SCALE GENOMIC DNA]</scope>
    <source>
        <strain evidence="5 6">PAMC 27485</strain>
    </source>
</reference>
<dbReference type="GO" id="GO:0008800">
    <property type="term" value="F:beta-lactamase activity"/>
    <property type="evidence" value="ECO:0007669"/>
    <property type="project" value="UniProtKB-EC"/>
</dbReference>
<evidence type="ECO:0000259" key="4">
    <source>
        <dbReference type="Pfam" id="PF13354"/>
    </source>
</evidence>
<dbReference type="Proteomes" id="UP000071561">
    <property type="component" value="Chromosome"/>
</dbReference>
<dbReference type="InterPro" id="IPR000871">
    <property type="entry name" value="Beta-lactam_class-A"/>
</dbReference>
<comment type="catalytic activity">
    <reaction evidence="1">
        <text>a beta-lactam + H2O = a substituted beta-amino acid</text>
        <dbReference type="Rhea" id="RHEA:20401"/>
        <dbReference type="ChEBI" id="CHEBI:15377"/>
        <dbReference type="ChEBI" id="CHEBI:35627"/>
        <dbReference type="ChEBI" id="CHEBI:140347"/>
        <dbReference type="EC" id="3.5.2.6"/>
    </reaction>
</comment>
<proteinExistence type="inferred from homology"/>
<name>A0A127V8V0_9SPHI</name>
<dbReference type="GO" id="GO:0046677">
    <property type="term" value="P:response to antibiotic"/>
    <property type="evidence" value="ECO:0007669"/>
    <property type="project" value="InterPro"/>
</dbReference>
<dbReference type="PRINTS" id="PR00118">
    <property type="entry name" value="BLACTAMASEA"/>
</dbReference>
<dbReference type="KEGG" id="pcm:AY601_0690"/>
<protein>
    <recommendedName>
        <fullName evidence="3">beta-lactamase</fullName>
        <ecNumber evidence="3">3.5.2.6</ecNumber>
    </recommendedName>
</protein>
<evidence type="ECO:0000256" key="3">
    <source>
        <dbReference type="ARBA" id="ARBA00012865"/>
    </source>
</evidence>
<evidence type="ECO:0000313" key="6">
    <source>
        <dbReference type="Proteomes" id="UP000071561"/>
    </source>
</evidence>
<gene>
    <name evidence="5" type="ORF">AY601_0690</name>
</gene>
<dbReference type="RefSeq" id="WP_084359057.1">
    <property type="nucleotide sequence ID" value="NZ_CP014504.1"/>
</dbReference>
<dbReference type="NCBIfam" id="NF012099">
    <property type="entry name" value="SubclassA2"/>
    <property type="match status" value="1"/>
</dbReference>
<dbReference type="PATRIC" id="fig|188932.3.peg.707"/>
<organism evidence="5 6">
    <name type="scientific">Pedobacter cryoconitis</name>
    <dbReference type="NCBI Taxonomy" id="188932"/>
    <lineage>
        <taxon>Bacteria</taxon>
        <taxon>Pseudomonadati</taxon>
        <taxon>Bacteroidota</taxon>
        <taxon>Sphingobacteriia</taxon>
        <taxon>Sphingobacteriales</taxon>
        <taxon>Sphingobacteriaceae</taxon>
        <taxon>Pedobacter</taxon>
    </lineage>
</organism>
<dbReference type="InterPro" id="IPR012338">
    <property type="entry name" value="Beta-lactam/transpept-like"/>
</dbReference>
<dbReference type="SUPFAM" id="SSF56601">
    <property type="entry name" value="beta-lactamase/transpeptidase-like"/>
    <property type="match status" value="1"/>
</dbReference>
<dbReference type="PANTHER" id="PTHR35333">
    <property type="entry name" value="BETA-LACTAMASE"/>
    <property type="match status" value="1"/>
</dbReference>
<evidence type="ECO:0000256" key="2">
    <source>
        <dbReference type="ARBA" id="ARBA00009009"/>
    </source>
</evidence>
<feature type="domain" description="Beta-lactamase class A catalytic" evidence="4">
    <location>
        <begin position="47"/>
        <end position="273"/>
    </location>
</feature>
<dbReference type="GO" id="GO:0030655">
    <property type="term" value="P:beta-lactam antibiotic catabolic process"/>
    <property type="evidence" value="ECO:0007669"/>
    <property type="project" value="InterPro"/>
</dbReference>
<dbReference type="PANTHER" id="PTHR35333:SF3">
    <property type="entry name" value="BETA-LACTAMASE-TYPE TRANSPEPTIDASE FOLD CONTAINING PROTEIN"/>
    <property type="match status" value="1"/>
</dbReference>
<dbReference type="EC" id="3.5.2.6" evidence="3"/>
<dbReference type="NCBIfam" id="NF033103">
    <property type="entry name" value="bla_class_A"/>
    <property type="match status" value="1"/>
</dbReference>
<dbReference type="EMBL" id="CP014504">
    <property type="protein sequence ID" value="AMP97637.1"/>
    <property type="molecule type" value="Genomic_DNA"/>
</dbReference>
<dbReference type="Gene3D" id="3.40.710.10">
    <property type="entry name" value="DD-peptidase/beta-lactamase superfamily"/>
    <property type="match status" value="1"/>
</dbReference>
<accession>A0A127V8V0</accession>